<evidence type="ECO:0000313" key="2">
    <source>
        <dbReference type="EMBL" id="MEX0428809.1"/>
    </source>
</evidence>
<gene>
    <name evidence="2" type="ORF">AB3X52_14375</name>
</gene>
<organism evidence="2 3">
    <name type="scientific">Nocardioides eburneus</name>
    <dbReference type="NCBI Taxonomy" id="3231482"/>
    <lineage>
        <taxon>Bacteria</taxon>
        <taxon>Bacillati</taxon>
        <taxon>Actinomycetota</taxon>
        <taxon>Actinomycetes</taxon>
        <taxon>Propionibacteriales</taxon>
        <taxon>Nocardioidaceae</taxon>
        <taxon>Nocardioides</taxon>
    </lineage>
</organism>
<keyword evidence="3" id="KW-1185">Reference proteome</keyword>
<accession>A0ABV3T2B1</accession>
<dbReference type="EMBL" id="JBFPJR010000027">
    <property type="protein sequence ID" value="MEX0428809.1"/>
    <property type="molecule type" value="Genomic_DNA"/>
</dbReference>
<protein>
    <submittedName>
        <fullName evidence="2">DUF1540 domain-containing protein</fullName>
    </submittedName>
</protein>
<evidence type="ECO:0000259" key="1">
    <source>
        <dbReference type="Pfam" id="PF07561"/>
    </source>
</evidence>
<proteinExistence type="predicted"/>
<dbReference type="Pfam" id="PF07561">
    <property type="entry name" value="DUF1540"/>
    <property type="match status" value="2"/>
</dbReference>
<dbReference type="Proteomes" id="UP001556631">
    <property type="component" value="Unassembled WGS sequence"/>
</dbReference>
<sequence>MTTLALPIISTCSVDGCSYNHDHDCHAAAITVMHDSSACGTYYANGSKGGTDDVGHVGACQRADCVHNSMLECTAEGIEIGPATDTADCLTYAPR</sequence>
<reference evidence="2 3" key="1">
    <citation type="submission" date="2024-07" db="EMBL/GenBank/DDBJ databases">
        <authorList>
            <person name="Lee S."/>
            <person name="Kang M."/>
        </authorList>
    </citation>
    <scope>NUCLEOTIDE SEQUENCE [LARGE SCALE GENOMIC DNA]</scope>
    <source>
        <strain evidence="2 3">DS6</strain>
    </source>
</reference>
<dbReference type="RefSeq" id="WP_367994779.1">
    <property type="nucleotide sequence ID" value="NZ_JBFPJR010000027.1"/>
</dbReference>
<evidence type="ECO:0000313" key="3">
    <source>
        <dbReference type="Proteomes" id="UP001556631"/>
    </source>
</evidence>
<feature type="domain" description="DUF1540" evidence="1">
    <location>
        <begin position="12"/>
        <end position="41"/>
    </location>
</feature>
<name>A0ABV3T2B1_9ACTN</name>
<feature type="domain" description="DUF1540" evidence="1">
    <location>
        <begin position="60"/>
        <end position="92"/>
    </location>
</feature>
<dbReference type="InterPro" id="IPR011437">
    <property type="entry name" value="DUF1540"/>
</dbReference>
<comment type="caution">
    <text evidence="2">The sequence shown here is derived from an EMBL/GenBank/DDBJ whole genome shotgun (WGS) entry which is preliminary data.</text>
</comment>